<feature type="region of interest" description="Disordered" evidence="1">
    <location>
        <begin position="1099"/>
        <end position="1123"/>
    </location>
</feature>
<feature type="region of interest" description="Disordered" evidence="1">
    <location>
        <begin position="739"/>
        <end position="771"/>
    </location>
</feature>
<evidence type="ECO:0000313" key="4">
    <source>
        <dbReference type="Proteomes" id="UP001305647"/>
    </source>
</evidence>
<organism evidence="3 4">
    <name type="scientific">Parathielavia hyrcaniae</name>
    <dbReference type="NCBI Taxonomy" id="113614"/>
    <lineage>
        <taxon>Eukaryota</taxon>
        <taxon>Fungi</taxon>
        <taxon>Dikarya</taxon>
        <taxon>Ascomycota</taxon>
        <taxon>Pezizomycotina</taxon>
        <taxon>Sordariomycetes</taxon>
        <taxon>Sordariomycetidae</taxon>
        <taxon>Sordariales</taxon>
        <taxon>Chaetomiaceae</taxon>
        <taxon>Parathielavia</taxon>
    </lineage>
</organism>
<comment type="caution">
    <text evidence="3">The sequence shown here is derived from an EMBL/GenBank/DDBJ whole genome shotgun (WGS) entry which is preliminary data.</text>
</comment>
<feature type="compositionally biased region" description="Polar residues" evidence="1">
    <location>
        <begin position="241"/>
        <end position="251"/>
    </location>
</feature>
<keyword evidence="4" id="KW-1185">Reference proteome</keyword>
<feature type="region of interest" description="Disordered" evidence="1">
    <location>
        <begin position="387"/>
        <end position="525"/>
    </location>
</feature>
<dbReference type="PANTHER" id="PTHR28535:SF1">
    <property type="entry name" value="PROTEIN ZGRF1"/>
    <property type="match status" value="1"/>
</dbReference>
<feature type="compositionally biased region" description="Basic and acidic residues" evidence="1">
    <location>
        <begin position="653"/>
        <end position="662"/>
    </location>
</feature>
<feature type="compositionally biased region" description="Polar residues" evidence="1">
    <location>
        <begin position="863"/>
        <end position="873"/>
    </location>
</feature>
<feature type="region of interest" description="Disordered" evidence="1">
    <location>
        <begin position="157"/>
        <end position="176"/>
    </location>
</feature>
<feature type="compositionally biased region" description="Polar residues" evidence="1">
    <location>
        <begin position="422"/>
        <end position="435"/>
    </location>
</feature>
<feature type="region of interest" description="Disordered" evidence="1">
    <location>
        <begin position="571"/>
        <end position="693"/>
    </location>
</feature>
<dbReference type="InterPro" id="IPR052800">
    <property type="entry name" value="DNA_Repair_Helicase_ZGRF1"/>
</dbReference>
<reference evidence="3" key="1">
    <citation type="journal article" date="2023" name="Mol. Phylogenet. Evol.">
        <title>Genome-scale phylogeny and comparative genomics of the fungal order Sordariales.</title>
        <authorList>
            <person name="Hensen N."/>
            <person name="Bonometti L."/>
            <person name="Westerberg I."/>
            <person name="Brannstrom I.O."/>
            <person name="Guillou S."/>
            <person name="Cros-Aarteil S."/>
            <person name="Calhoun S."/>
            <person name="Haridas S."/>
            <person name="Kuo A."/>
            <person name="Mondo S."/>
            <person name="Pangilinan J."/>
            <person name="Riley R."/>
            <person name="LaButti K."/>
            <person name="Andreopoulos B."/>
            <person name="Lipzen A."/>
            <person name="Chen C."/>
            <person name="Yan M."/>
            <person name="Daum C."/>
            <person name="Ng V."/>
            <person name="Clum A."/>
            <person name="Steindorff A."/>
            <person name="Ohm R.A."/>
            <person name="Martin F."/>
            <person name="Silar P."/>
            <person name="Natvig D.O."/>
            <person name="Lalanne C."/>
            <person name="Gautier V."/>
            <person name="Ament-Velasquez S.L."/>
            <person name="Kruys A."/>
            <person name="Hutchinson M.I."/>
            <person name="Powell A.J."/>
            <person name="Barry K."/>
            <person name="Miller A.N."/>
            <person name="Grigoriev I.V."/>
            <person name="Debuchy R."/>
            <person name="Gladieux P."/>
            <person name="Hiltunen Thoren M."/>
            <person name="Johannesson H."/>
        </authorList>
    </citation>
    <scope>NUCLEOTIDE SEQUENCE</scope>
    <source>
        <strain evidence="3">CBS 757.83</strain>
    </source>
</reference>
<dbReference type="InterPro" id="IPR018838">
    <property type="entry name" value="ZGRF1-like_N"/>
</dbReference>
<sequence length="1217" mass="132094">MPMPSSGNVSAGPLDPRTGGRTAPVLEFVCLFTYDLRRKQKRWEDGRIKYHTFNKRVMVYDERGNYVGDMHWTRDSPFDEGEEVQLERGGVIVQVAECVGRQEQDLSELLDKRAKEKEQRQSRVAMRPPLPAATPNTPTAGAGVQEQFQTRHRPLNKLLTPTGHHGRAGVPVESPFELRQKADENLSNRLEPGASKRRKLDVTPPSRKTYAQNLFGATLTLSAVPLSSAPRRVPGPVPRVQSATSSSQQVDNMAADSLREDRGPSGAHEDSSSASAVASRSVVLPEHHHQSVSDDQEQPDHSSTTLGHPNQEKAVSDLRTSHPRAAISDGSRPSPLTSFTFGVVADKRTAARNSHQRPMTHLAAASTDCSAGPNLGASLSQAIDLKEERQLSGRQNTTEVVPGSKHMPPGPSKPKRTKRTRSPQLTASDVETVTIATRAKDVQEQPMEERTELRLKPRQKRGLLLVSERKNKTTEPQMQDALTEEPTRAESPAELTNTLAKELSDRSGSVERLPSGKRDDPFASSLVITGDPGLLSPRLDGCQTAHLSEDVGKESAGSSPHQAVTALCDRIQQSPKPPDLTEGTRSNAKSAEDEDADRSPSQRVRRVRSRAKGATKVRGKPSEPLDLDPEEAVAGLGSESIPSKPSRQTRSAKKLDHEESSHVRKRTRRPDPDGSAGRQQPQAQVRPHLARLSRKSVRSRELIGFVPSGPDHVTNSGLLPFGARGFEFPKHIDAVGAATPVEPTNIDPPPSNHVQSPAEAQPMAGMPQSALPSTVVSEAAPPTLQRHNSLPNGRTGQGSVKVSNEVASPEPQLDGPHRPRSLARHASAVFPPTGQTGQDPTEESSLVGPKSIVASRDDPTPGATMSETNNPQSPCAADSVTVGPPLHNSPPSIPERQVDRTDDRSDLALDACVPGGANKQSPDAPPPDQTRPRIVNPATRGRKAALKSHAAGRVPQSVLPVESTTAVAIVGVRPPAMPRPDPPEAGRGVGRHTICWRVHVLAEVEVEPTRRIEGFFRSIEYWVVQLMQLHEGRDIHGTSEAFFVTANEPNGWDDSPQVPLLGGTPDGFQDRLAALTGDDLSVQVHTGVPEELGKGVVRRSRTRSTSRVKIHHGKWPGGKGARGWGSLQQPMWMPSPGVSALRDGWNRWIAEQCGFRSPGMKRGECPMSKQNREDEPGQRHRISPHQTVKYMYHESDSLLTPARRSLDINRATCLASS</sequence>
<feature type="compositionally biased region" description="Low complexity" evidence="1">
    <location>
        <begin position="272"/>
        <end position="283"/>
    </location>
</feature>
<feature type="region of interest" description="Disordered" evidence="1">
    <location>
        <begin position="1159"/>
        <end position="1182"/>
    </location>
</feature>
<feature type="compositionally biased region" description="Basic and acidic residues" evidence="1">
    <location>
        <begin position="896"/>
        <end position="907"/>
    </location>
</feature>
<accession>A0AAN6Q3B9</accession>
<name>A0AAN6Q3B9_9PEZI</name>
<feature type="compositionally biased region" description="Polar residues" evidence="1">
    <location>
        <begin position="640"/>
        <end position="649"/>
    </location>
</feature>
<dbReference type="EMBL" id="MU863630">
    <property type="protein sequence ID" value="KAK4102819.1"/>
    <property type="molecule type" value="Genomic_DNA"/>
</dbReference>
<evidence type="ECO:0000256" key="1">
    <source>
        <dbReference type="SAM" id="MobiDB-lite"/>
    </source>
</evidence>
<dbReference type="GO" id="GO:0006302">
    <property type="term" value="P:double-strand break repair"/>
    <property type="evidence" value="ECO:0007669"/>
    <property type="project" value="TreeGrafter"/>
</dbReference>
<feature type="compositionally biased region" description="Basic and acidic residues" evidence="1">
    <location>
        <begin position="257"/>
        <end position="271"/>
    </location>
</feature>
<gene>
    <name evidence="3" type="ORF">N658DRAFT_557930</name>
</gene>
<feature type="compositionally biased region" description="Basic and acidic residues" evidence="1">
    <location>
        <begin position="438"/>
        <end position="455"/>
    </location>
</feature>
<proteinExistence type="predicted"/>
<feature type="compositionally biased region" description="Low complexity" evidence="1">
    <location>
        <begin position="230"/>
        <end position="240"/>
    </location>
</feature>
<feature type="region of interest" description="Disordered" evidence="1">
    <location>
        <begin position="227"/>
        <end position="335"/>
    </location>
</feature>
<dbReference type="GO" id="GO:0005634">
    <property type="term" value="C:nucleus"/>
    <property type="evidence" value="ECO:0007669"/>
    <property type="project" value="TreeGrafter"/>
</dbReference>
<feature type="compositionally biased region" description="Basic and acidic residues" evidence="1">
    <location>
        <begin position="502"/>
        <end position="521"/>
    </location>
</feature>
<feature type="compositionally biased region" description="Basic residues" evidence="1">
    <location>
        <begin position="603"/>
        <end position="619"/>
    </location>
</feature>
<feature type="region of interest" description="Disordered" evidence="1">
    <location>
        <begin position="783"/>
        <end position="952"/>
    </location>
</feature>
<dbReference type="Proteomes" id="UP001305647">
    <property type="component" value="Unassembled WGS sequence"/>
</dbReference>
<dbReference type="PANTHER" id="PTHR28535">
    <property type="entry name" value="ZINC FINGER GRF-TYPE CONTAINING 1"/>
    <property type="match status" value="1"/>
</dbReference>
<evidence type="ECO:0000259" key="2">
    <source>
        <dbReference type="Pfam" id="PF10382"/>
    </source>
</evidence>
<reference evidence="3" key="2">
    <citation type="submission" date="2023-05" db="EMBL/GenBank/DDBJ databases">
        <authorList>
            <consortium name="Lawrence Berkeley National Laboratory"/>
            <person name="Steindorff A."/>
            <person name="Hensen N."/>
            <person name="Bonometti L."/>
            <person name="Westerberg I."/>
            <person name="Brannstrom I.O."/>
            <person name="Guillou S."/>
            <person name="Cros-Aarteil S."/>
            <person name="Calhoun S."/>
            <person name="Haridas S."/>
            <person name="Kuo A."/>
            <person name="Mondo S."/>
            <person name="Pangilinan J."/>
            <person name="Riley R."/>
            <person name="Labutti K."/>
            <person name="Andreopoulos B."/>
            <person name="Lipzen A."/>
            <person name="Chen C."/>
            <person name="Yanf M."/>
            <person name="Daum C."/>
            <person name="Ng V."/>
            <person name="Clum A."/>
            <person name="Ohm R."/>
            <person name="Martin F."/>
            <person name="Silar P."/>
            <person name="Natvig D."/>
            <person name="Lalanne C."/>
            <person name="Gautier V."/>
            <person name="Ament-Velasquez S.L."/>
            <person name="Kruys A."/>
            <person name="Hutchinson M.I."/>
            <person name="Powell A.J."/>
            <person name="Barry K."/>
            <person name="Miller A.N."/>
            <person name="Grigoriev I.V."/>
            <person name="Debuchy R."/>
            <person name="Gladieux P."/>
            <person name="Thoren M.H."/>
            <person name="Johannesson H."/>
        </authorList>
    </citation>
    <scope>NUCLEOTIDE SEQUENCE</scope>
    <source>
        <strain evidence="3">CBS 757.83</strain>
    </source>
</reference>
<evidence type="ECO:0000313" key="3">
    <source>
        <dbReference type="EMBL" id="KAK4102819.1"/>
    </source>
</evidence>
<dbReference type="GO" id="GO:0035861">
    <property type="term" value="C:site of double-strand break"/>
    <property type="evidence" value="ECO:0007669"/>
    <property type="project" value="TreeGrafter"/>
</dbReference>
<feature type="region of interest" description="Disordered" evidence="1">
    <location>
        <begin position="185"/>
        <end position="205"/>
    </location>
</feature>
<feature type="compositionally biased region" description="Polar residues" evidence="1">
    <location>
        <begin position="785"/>
        <end position="806"/>
    </location>
</feature>
<dbReference type="AlphaFoldDB" id="A0AAN6Q3B9"/>
<feature type="compositionally biased region" description="Basic residues" evidence="1">
    <location>
        <begin position="1099"/>
        <end position="1114"/>
    </location>
</feature>
<feature type="compositionally biased region" description="Basic and acidic residues" evidence="1">
    <location>
        <begin position="310"/>
        <end position="320"/>
    </location>
</feature>
<feature type="region of interest" description="Disordered" evidence="1">
    <location>
        <begin position="113"/>
        <end position="145"/>
    </location>
</feature>
<dbReference type="Pfam" id="PF10382">
    <property type="entry name" value="ZGRF1-like_N"/>
    <property type="match status" value="1"/>
</dbReference>
<protein>
    <recommendedName>
        <fullName evidence="2">5'-3' DNA helicase ZGRF1-like N-terminal domain-containing protein</fullName>
    </recommendedName>
</protein>
<feature type="domain" description="5'-3' DNA helicase ZGRF1-like N-terminal" evidence="2">
    <location>
        <begin position="25"/>
        <end position="106"/>
    </location>
</feature>